<protein>
    <submittedName>
        <fullName evidence="1">Uncharacterized protein</fullName>
    </submittedName>
</protein>
<accession>A0A2P2QUX8</accession>
<sequence>MGLLITEVHNLKAQANSPEDFALSLKAEDQKGSQIVLSFKCKGKKKPKIKRLYQVTDPVI</sequence>
<reference evidence="1" key="1">
    <citation type="submission" date="2018-02" db="EMBL/GenBank/DDBJ databases">
        <title>Rhizophora mucronata_Transcriptome.</title>
        <authorList>
            <person name="Meera S.P."/>
            <person name="Sreeshan A."/>
            <person name="Augustine A."/>
        </authorList>
    </citation>
    <scope>NUCLEOTIDE SEQUENCE</scope>
    <source>
        <tissue evidence="1">Leaf</tissue>
    </source>
</reference>
<dbReference type="EMBL" id="GGEC01090328">
    <property type="protein sequence ID" value="MBX70812.1"/>
    <property type="molecule type" value="Transcribed_RNA"/>
</dbReference>
<organism evidence="1">
    <name type="scientific">Rhizophora mucronata</name>
    <name type="common">Asiatic mangrove</name>
    <dbReference type="NCBI Taxonomy" id="61149"/>
    <lineage>
        <taxon>Eukaryota</taxon>
        <taxon>Viridiplantae</taxon>
        <taxon>Streptophyta</taxon>
        <taxon>Embryophyta</taxon>
        <taxon>Tracheophyta</taxon>
        <taxon>Spermatophyta</taxon>
        <taxon>Magnoliopsida</taxon>
        <taxon>eudicotyledons</taxon>
        <taxon>Gunneridae</taxon>
        <taxon>Pentapetalae</taxon>
        <taxon>rosids</taxon>
        <taxon>fabids</taxon>
        <taxon>Malpighiales</taxon>
        <taxon>Rhizophoraceae</taxon>
        <taxon>Rhizophora</taxon>
    </lineage>
</organism>
<evidence type="ECO:0000313" key="1">
    <source>
        <dbReference type="EMBL" id="MBX70812.1"/>
    </source>
</evidence>
<name>A0A2P2QUX8_RHIMU</name>
<dbReference type="AlphaFoldDB" id="A0A2P2QUX8"/>
<proteinExistence type="predicted"/>